<dbReference type="InterPro" id="IPR002744">
    <property type="entry name" value="MIP18-like"/>
</dbReference>
<proteinExistence type="inferred from homology"/>
<dbReference type="InterPro" id="IPR019591">
    <property type="entry name" value="Mrp/NBP35_ATP-bd"/>
</dbReference>
<feature type="domain" description="MIP18 family-like" evidence="9">
    <location>
        <begin position="8"/>
        <end position="73"/>
    </location>
</feature>
<evidence type="ECO:0000256" key="6">
    <source>
        <dbReference type="ARBA" id="ARBA00023004"/>
    </source>
</evidence>
<keyword evidence="5 8" id="KW-0067">ATP-binding</keyword>
<dbReference type="Pfam" id="PF01883">
    <property type="entry name" value="FeS_assembly_P"/>
    <property type="match status" value="1"/>
</dbReference>
<dbReference type="Proteomes" id="UP001168167">
    <property type="component" value="Unassembled WGS sequence"/>
</dbReference>
<dbReference type="HAMAP" id="MF_02040">
    <property type="entry name" value="Mrp_NBP35"/>
    <property type="match status" value="1"/>
</dbReference>
<evidence type="ECO:0000256" key="8">
    <source>
        <dbReference type="HAMAP-Rule" id="MF_02040"/>
    </source>
</evidence>
<comment type="similarity">
    <text evidence="8">Belongs to the Mrp/NBP35 ATP-binding proteins family.</text>
</comment>
<evidence type="ECO:0000256" key="4">
    <source>
        <dbReference type="ARBA" id="ARBA00022741"/>
    </source>
</evidence>
<name>A0ABT7QMH4_9GAMM</name>
<dbReference type="Gene3D" id="3.30.300.130">
    <property type="entry name" value="Fe-S cluster assembly (FSCA)"/>
    <property type="match status" value="1"/>
</dbReference>
<accession>A0ABT7QMH4</accession>
<comment type="caution">
    <text evidence="10">The sequence shown here is derived from an EMBL/GenBank/DDBJ whole genome shotgun (WGS) entry which is preliminary data.</text>
</comment>
<keyword evidence="8" id="KW-0378">Hydrolase</keyword>
<evidence type="ECO:0000256" key="3">
    <source>
        <dbReference type="ARBA" id="ARBA00022723"/>
    </source>
</evidence>
<comment type="similarity">
    <text evidence="1">In the N-terminal section; belongs to the MIP18 family.</text>
</comment>
<evidence type="ECO:0000259" key="9">
    <source>
        <dbReference type="Pfam" id="PF01883"/>
    </source>
</evidence>
<sequence length="357" mass="37989">MERIFKDSLGKIIDPHLNKNLIDAGLVHEASLVDGGAHVSLHYPYPANSAFEETATEIKSQLRGAGLSKVEVKMTINIHPHVVQGGVERVSGVKNIIVVSSAKGGVGKSATAVNLALALAHEGARIGVLDADIYGPSLPLMLGLNKRPQGGEKGGIEPLHAYGMDVMSIGFMVDEDQPMVWRGPIATRALTQLLRETHWNDLDYLVLDMPPGTGDIQLTTAQKAPVTGAVVVTTPQEIAVSDAQKGLVMFNKVSIPVLGVVENMSMYCCPQCGHEASIFGTGGAAKLCEKYDVDFLGGLPLDPSIRIAADSGCPSVVNEPDSDISRRYRNIAARIGARVAQKARDRSLAFPKIVKGD</sequence>
<dbReference type="PANTHER" id="PTHR42961:SF2">
    <property type="entry name" value="IRON-SULFUR PROTEIN NUBPL"/>
    <property type="match status" value="1"/>
</dbReference>
<comment type="similarity">
    <text evidence="2">In the C-terminal section; belongs to the Mrp/NBP35 ATP-binding proteins family.</text>
</comment>
<evidence type="ECO:0000256" key="2">
    <source>
        <dbReference type="ARBA" id="ARBA00008205"/>
    </source>
</evidence>
<dbReference type="EMBL" id="JANQAO010000003">
    <property type="protein sequence ID" value="MDM5147896.1"/>
    <property type="molecule type" value="Genomic_DNA"/>
</dbReference>
<dbReference type="PROSITE" id="PS01215">
    <property type="entry name" value="MRP"/>
    <property type="match status" value="1"/>
</dbReference>
<dbReference type="InterPro" id="IPR034904">
    <property type="entry name" value="FSCA_dom_sf"/>
</dbReference>
<keyword evidence="11" id="KW-1185">Reference proteome</keyword>
<dbReference type="CDD" id="cd02037">
    <property type="entry name" value="Mrp_NBP35"/>
    <property type="match status" value="1"/>
</dbReference>
<keyword evidence="6 8" id="KW-0408">Iron</keyword>
<evidence type="ECO:0000256" key="1">
    <source>
        <dbReference type="ARBA" id="ARBA00007352"/>
    </source>
</evidence>
<reference evidence="10" key="2">
    <citation type="journal article" date="2023" name="Microbiome">
        <title>Synthase-selected sorting approach identifies a beta-lactone synthase in a nudibranch symbiotic bacterium.</title>
        <authorList>
            <person name="Dzunkova M."/>
            <person name="La Clair J.J."/>
            <person name="Tyml T."/>
            <person name="Doud D."/>
            <person name="Schulz F."/>
            <person name="Piquer-Esteban S."/>
            <person name="Porcel Sanchis D."/>
            <person name="Osborn A."/>
            <person name="Robinson D."/>
            <person name="Louie K.B."/>
            <person name="Bowen B.P."/>
            <person name="Bowers R.M."/>
            <person name="Lee J."/>
            <person name="Arnau V."/>
            <person name="Diaz-Villanueva W."/>
            <person name="Stepanauskas R."/>
            <person name="Gosliner T."/>
            <person name="Date S.V."/>
            <person name="Northen T.R."/>
            <person name="Cheng J.F."/>
            <person name="Burkart M.D."/>
            <person name="Woyke T."/>
        </authorList>
    </citation>
    <scope>NUCLEOTIDE SEQUENCE</scope>
    <source>
        <strain evidence="10">Df01</strain>
    </source>
</reference>
<dbReference type="Pfam" id="PF10609">
    <property type="entry name" value="ParA"/>
    <property type="match status" value="1"/>
</dbReference>
<comment type="function">
    <text evidence="8">Binds and transfers iron-sulfur (Fe-S) clusters to target apoproteins. Can hydrolyze ATP.</text>
</comment>
<keyword evidence="7 8" id="KW-0411">Iron-sulfur</keyword>
<dbReference type="PANTHER" id="PTHR42961">
    <property type="entry name" value="IRON-SULFUR PROTEIN NUBPL"/>
    <property type="match status" value="1"/>
</dbReference>
<reference evidence="10" key="1">
    <citation type="submission" date="2022-08" db="EMBL/GenBank/DDBJ databases">
        <authorList>
            <person name="Dzunkova M."/>
            <person name="La Clair J."/>
            <person name="Tyml T."/>
            <person name="Doud D."/>
            <person name="Schulz F."/>
            <person name="Piquer S."/>
            <person name="Porcel Sanchis D."/>
            <person name="Osborn A."/>
            <person name="Robinson D."/>
            <person name="Louie K.B."/>
            <person name="Bowen B.P."/>
            <person name="Bowers R."/>
            <person name="Lee J."/>
            <person name="Arnau Llombart V."/>
            <person name="Diaz Villanueva W."/>
            <person name="Gosliner T."/>
            <person name="Northen T."/>
            <person name="Cheng J.-F."/>
            <person name="Burkart M.D."/>
            <person name="Woyke T."/>
        </authorList>
    </citation>
    <scope>NUCLEOTIDE SEQUENCE</scope>
    <source>
        <strain evidence="10">Df01</strain>
    </source>
</reference>
<dbReference type="SUPFAM" id="SSF117916">
    <property type="entry name" value="Fe-S cluster assembly (FSCA) domain-like"/>
    <property type="match status" value="1"/>
</dbReference>
<dbReference type="Gene3D" id="3.40.50.300">
    <property type="entry name" value="P-loop containing nucleotide triphosphate hydrolases"/>
    <property type="match status" value="1"/>
</dbReference>
<organism evidence="10 11">
    <name type="scientific">Candidatus Doriopsillibacter californiensis</name>
    <dbReference type="NCBI Taxonomy" id="2970740"/>
    <lineage>
        <taxon>Bacteria</taxon>
        <taxon>Pseudomonadati</taxon>
        <taxon>Pseudomonadota</taxon>
        <taxon>Gammaproteobacteria</taxon>
        <taxon>Candidatus Tethybacterales</taxon>
        <taxon>Candidatus Persebacteraceae</taxon>
        <taxon>Candidatus Doriopsillibacter</taxon>
    </lineage>
</organism>
<dbReference type="NCBIfam" id="NF008669">
    <property type="entry name" value="PRK11670.1"/>
    <property type="match status" value="1"/>
</dbReference>
<evidence type="ECO:0000256" key="5">
    <source>
        <dbReference type="ARBA" id="ARBA00022840"/>
    </source>
</evidence>
<evidence type="ECO:0000313" key="10">
    <source>
        <dbReference type="EMBL" id="MDM5147896.1"/>
    </source>
</evidence>
<dbReference type="InterPro" id="IPR027417">
    <property type="entry name" value="P-loop_NTPase"/>
</dbReference>
<keyword evidence="3 8" id="KW-0479">Metal-binding</keyword>
<gene>
    <name evidence="10" type="primary">apbC</name>
    <name evidence="10" type="ORF">NQX30_05885</name>
</gene>
<dbReference type="InterPro" id="IPR033756">
    <property type="entry name" value="YlxH/NBP35"/>
</dbReference>
<feature type="binding site" evidence="8">
    <location>
        <begin position="102"/>
        <end position="109"/>
    </location>
    <ligand>
        <name>ATP</name>
        <dbReference type="ChEBI" id="CHEBI:30616"/>
    </ligand>
</feature>
<evidence type="ECO:0000313" key="11">
    <source>
        <dbReference type="Proteomes" id="UP001168167"/>
    </source>
</evidence>
<comment type="subunit">
    <text evidence="8">Homodimer.</text>
</comment>
<dbReference type="InterPro" id="IPR044304">
    <property type="entry name" value="NUBPL-like"/>
</dbReference>
<dbReference type="SUPFAM" id="SSF52540">
    <property type="entry name" value="P-loop containing nucleoside triphosphate hydrolases"/>
    <property type="match status" value="1"/>
</dbReference>
<evidence type="ECO:0000256" key="7">
    <source>
        <dbReference type="ARBA" id="ARBA00023014"/>
    </source>
</evidence>
<keyword evidence="4 8" id="KW-0547">Nucleotide-binding</keyword>
<protein>
    <recommendedName>
        <fullName evidence="8">Iron-sulfur cluster carrier protein</fullName>
    </recommendedName>
</protein>
<dbReference type="InterPro" id="IPR000808">
    <property type="entry name" value="Mrp-like_CS"/>
</dbReference>